<feature type="chain" id="PRO_5002179336" evidence="1">
    <location>
        <begin position="39"/>
        <end position="151"/>
    </location>
</feature>
<dbReference type="AlphaFoldDB" id="A0A0C5KMA2"/>
<sequence length="151" mass="17304">MPSVLTTVLPSLLNRWLEMPLSVLLCVVDLCFLTANDGNSTIDITRASTMTDRLDAVDIDEVLKNTRLFNSYVKCVLETGPCTAEGREMRREMLEVLQTGCANCTEKTKVRIKKSFLRLKSDPRFRESYKKVLDKYDPDKKYIANLEKFLT</sequence>
<dbReference type="SUPFAM" id="SSF100910">
    <property type="entry name" value="Chemosensory protein Csp2"/>
    <property type="match status" value="1"/>
</dbReference>
<organism evidence="2">
    <name type="scientific">Phenacoccus solenopsis</name>
    <name type="common">Solenopsis mealybug</name>
    <dbReference type="NCBI Taxonomy" id="483260"/>
    <lineage>
        <taxon>Eukaryota</taxon>
        <taxon>Metazoa</taxon>
        <taxon>Ecdysozoa</taxon>
        <taxon>Arthropoda</taxon>
        <taxon>Hexapoda</taxon>
        <taxon>Insecta</taxon>
        <taxon>Pterygota</taxon>
        <taxon>Neoptera</taxon>
        <taxon>Paraneoptera</taxon>
        <taxon>Hemiptera</taxon>
        <taxon>Sternorrhyncha</taxon>
        <taxon>Coccoidea</taxon>
        <taxon>Pseudococcidae</taxon>
        <taxon>Phenacoccus</taxon>
    </lineage>
</organism>
<feature type="signal peptide" evidence="1">
    <location>
        <begin position="1"/>
        <end position="38"/>
    </location>
</feature>
<dbReference type="InterPro" id="IPR005055">
    <property type="entry name" value="A10/PebIII"/>
</dbReference>
<evidence type="ECO:0000256" key="1">
    <source>
        <dbReference type="SAM" id="SignalP"/>
    </source>
</evidence>
<protein>
    <submittedName>
        <fullName evidence="2">Chemosensory protein</fullName>
    </submittedName>
</protein>
<dbReference type="InterPro" id="IPR036682">
    <property type="entry name" value="OS_D_A10/PebIII_sf"/>
</dbReference>
<gene>
    <name evidence="2" type="primary">CSP1</name>
</gene>
<dbReference type="PANTHER" id="PTHR11257">
    <property type="entry name" value="CHEMOSENSORY PROTEIN-RELATED"/>
    <property type="match status" value="1"/>
</dbReference>
<accession>A0A0C5KMA2</accession>
<dbReference type="EMBL" id="KP645389">
    <property type="protein sequence ID" value="AJP61951.1"/>
    <property type="molecule type" value="mRNA"/>
</dbReference>
<dbReference type="Pfam" id="PF03392">
    <property type="entry name" value="OS-D"/>
    <property type="match status" value="1"/>
</dbReference>
<keyword evidence="1" id="KW-0732">Signal</keyword>
<name>A0A0C5KMA2_9HEMI</name>
<proteinExistence type="evidence at transcript level"/>
<dbReference type="PANTHER" id="PTHR11257:SF13">
    <property type="entry name" value="GEO07322P1"/>
    <property type="match status" value="1"/>
</dbReference>
<dbReference type="Gene3D" id="1.10.2080.10">
    <property type="entry name" value="Insect odorant-binding protein A10/Ejaculatory bulb-specific protein 3"/>
    <property type="match status" value="1"/>
</dbReference>
<evidence type="ECO:0000313" key="2">
    <source>
        <dbReference type="EMBL" id="AJP61951.1"/>
    </source>
</evidence>
<reference evidence="2" key="1">
    <citation type="submission" date="2015-01" db="EMBL/GenBank/DDBJ databases">
        <title>Identification and expression pattern of chemosensory protein gene in Phenacoccus solenopsis Tinsley.</title>
        <authorList>
            <person name="Zhao J.V."/>
        </authorList>
    </citation>
    <scope>NUCLEOTIDE SEQUENCE</scope>
</reference>